<dbReference type="AlphaFoldDB" id="A0A0C1YLT6"/>
<dbReference type="SUPFAM" id="SSF89447">
    <property type="entry name" value="AbrB/MazE/MraZ-like"/>
    <property type="match status" value="1"/>
</dbReference>
<dbReference type="EMBL" id="JTHE02000003">
    <property type="protein sequence ID" value="NEV67314.1"/>
    <property type="molecule type" value="Genomic_DNA"/>
</dbReference>
<sequence>MTALQVSLQKTGSVTIPPSIQAELGLGTGDMLNLLKIGDCLLLTPRPLQVPQLADQITALRENSQLELADLLTGLATERQLIGAENATDA</sequence>
<reference evidence="1" key="3">
    <citation type="submission" date="2020-02" db="EMBL/GenBank/DDBJ databases">
        <authorList>
            <person name="Sarangi A.N."/>
            <person name="Ghosh S."/>
            <person name="Mukherjee M."/>
            <person name="Tripathy S."/>
        </authorList>
    </citation>
    <scope>NUCLEOTIDE SEQUENCE</scope>
    <source>
        <strain evidence="1">BDU141951</strain>
    </source>
</reference>
<protein>
    <submittedName>
        <fullName evidence="1">AbrB/MazE/SpoVT family DNA-binding domain-containing protein</fullName>
    </submittedName>
</protein>
<comment type="caution">
    <text evidence="1">The sequence shown here is derived from an EMBL/GenBank/DDBJ whole genome shotgun (WGS) entry which is preliminary data.</text>
</comment>
<dbReference type="GO" id="GO:0003677">
    <property type="term" value="F:DNA binding"/>
    <property type="evidence" value="ECO:0007669"/>
    <property type="project" value="UniProtKB-KW"/>
</dbReference>
<reference evidence="1" key="1">
    <citation type="submission" date="2014-11" db="EMBL/GenBank/DDBJ databases">
        <authorList>
            <person name="Malar M.C."/>
            <person name="Sen D."/>
            <person name="Tripathy S."/>
        </authorList>
    </citation>
    <scope>NUCLEOTIDE SEQUENCE</scope>
    <source>
        <strain evidence="1">BDU141951</strain>
    </source>
</reference>
<organism evidence="1">
    <name type="scientific">Lyngbya confervoides BDU141951</name>
    <dbReference type="NCBI Taxonomy" id="1574623"/>
    <lineage>
        <taxon>Bacteria</taxon>
        <taxon>Bacillati</taxon>
        <taxon>Cyanobacteriota</taxon>
        <taxon>Cyanophyceae</taxon>
        <taxon>Oscillatoriophycideae</taxon>
        <taxon>Oscillatoriales</taxon>
        <taxon>Microcoleaceae</taxon>
        <taxon>Lyngbya</taxon>
    </lineage>
</organism>
<gene>
    <name evidence="1" type="ORF">QQ91_009330</name>
</gene>
<keyword evidence="1" id="KW-0238">DNA-binding</keyword>
<dbReference type="InterPro" id="IPR037914">
    <property type="entry name" value="SpoVT-AbrB_sf"/>
</dbReference>
<proteinExistence type="predicted"/>
<evidence type="ECO:0000313" key="1">
    <source>
        <dbReference type="EMBL" id="NEV67314.1"/>
    </source>
</evidence>
<name>A0A0C1YLT6_9CYAN</name>
<reference evidence="1" key="2">
    <citation type="journal article" date="2015" name="Genome Announc.">
        <title>Draft Genome Sequence of Filamentous Marine Cyanobacterium Lyngbya confervoides Strain BDU141951.</title>
        <authorList>
            <person name="Chandrababunaidu M.M."/>
            <person name="Sen D."/>
            <person name="Tripathy S."/>
        </authorList>
    </citation>
    <scope>NUCLEOTIDE SEQUENCE</scope>
    <source>
        <strain evidence="1">BDU141951</strain>
    </source>
</reference>
<accession>A0A0C1YLT6</accession>